<evidence type="ECO:0000256" key="1">
    <source>
        <dbReference type="ARBA" id="ARBA00001526"/>
    </source>
</evidence>
<protein>
    <recommendedName>
        <fullName evidence="3 6">Beta-lactamase</fullName>
        <ecNumber evidence="3 6">3.5.2.6</ecNumber>
    </recommendedName>
</protein>
<evidence type="ECO:0000313" key="9">
    <source>
        <dbReference type="EMBL" id="GGA83586.1"/>
    </source>
</evidence>
<dbReference type="PROSITE" id="PS51318">
    <property type="entry name" value="TAT"/>
    <property type="match status" value="1"/>
</dbReference>
<dbReference type="InterPro" id="IPR000871">
    <property type="entry name" value="Beta-lactam_class-A"/>
</dbReference>
<evidence type="ECO:0000256" key="3">
    <source>
        <dbReference type="ARBA" id="ARBA00012865"/>
    </source>
</evidence>
<evidence type="ECO:0000256" key="2">
    <source>
        <dbReference type="ARBA" id="ARBA00009009"/>
    </source>
</evidence>
<name>A0ABQ1HMR1_9GAMM</name>
<accession>A0ABQ1HMR1</accession>
<evidence type="ECO:0000259" key="8">
    <source>
        <dbReference type="Pfam" id="PF13354"/>
    </source>
</evidence>
<feature type="domain" description="Beta-lactamase class A catalytic" evidence="8">
    <location>
        <begin position="48"/>
        <end position="263"/>
    </location>
</feature>
<reference evidence="10" key="1">
    <citation type="journal article" date="2019" name="Int. J. Syst. Evol. Microbiol.">
        <title>The Global Catalogue of Microorganisms (GCM) 10K type strain sequencing project: providing services to taxonomists for standard genome sequencing and annotation.</title>
        <authorList>
            <consortium name="The Broad Institute Genomics Platform"/>
            <consortium name="The Broad Institute Genome Sequencing Center for Infectious Disease"/>
            <person name="Wu L."/>
            <person name="Ma J."/>
        </authorList>
    </citation>
    <scope>NUCLEOTIDE SEQUENCE [LARGE SCALE GENOMIC DNA]</scope>
    <source>
        <strain evidence="10">CGMCC 1.15905</strain>
    </source>
</reference>
<evidence type="ECO:0000313" key="10">
    <source>
        <dbReference type="Proteomes" id="UP000623419"/>
    </source>
</evidence>
<dbReference type="InterPro" id="IPR012338">
    <property type="entry name" value="Beta-lactam/transpept-like"/>
</dbReference>
<keyword evidence="4 6" id="KW-0378">Hydrolase</keyword>
<comment type="similarity">
    <text evidence="2 6">Belongs to the class-A beta-lactamase family.</text>
</comment>
<gene>
    <name evidence="9" type="primary">bla</name>
    <name evidence="9" type="ORF">GCM10011521_22440</name>
</gene>
<keyword evidence="10" id="KW-1185">Reference proteome</keyword>
<sequence length="294" mass="31302">MPSRRSLLRSALLTLPLLPFTRAWAQLPDDPAKALQALEDRHGGHLGVTALDTGNGRMLSHRGGERFAMCSTFKLLLAAQVLAAVDAGKERLDRRLTWSPDEVISWSPVVDKHDGRQGLAIETLCEATMTLSDNTAANLLLAEHGGPRGLTDWLRGIGDAVTRLDRNEPGLNEAAPGDPRDTTTPAAMVATMKTLLLGDTLSPASRTRLTDWLLANQTGDKRLRAGLPGWRVGDKTGTNNTGNANDVGILWPPGDRAPILVAAYYVQSTGTPAERDAVLADVGRVAGAWALAGG</sequence>
<comment type="caution">
    <text evidence="9">The sequence shown here is derived from an EMBL/GenBank/DDBJ whole genome shotgun (WGS) entry which is preliminary data.</text>
</comment>
<dbReference type="NCBIfam" id="NF033103">
    <property type="entry name" value="bla_class_A"/>
    <property type="match status" value="1"/>
</dbReference>
<feature type="chain" id="PRO_5046258055" description="Beta-lactamase" evidence="7">
    <location>
        <begin position="26"/>
        <end position="294"/>
    </location>
</feature>
<dbReference type="Pfam" id="PF13354">
    <property type="entry name" value="Beta-lactamase2"/>
    <property type="match status" value="1"/>
</dbReference>
<comment type="catalytic activity">
    <reaction evidence="1 6">
        <text>a beta-lactam + H2O = a substituted beta-amino acid</text>
        <dbReference type="Rhea" id="RHEA:20401"/>
        <dbReference type="ChEBI" id="CHEBI:15377"/>
        <dbReference type="ChEBI" id="CHEBI:35627"/>
        <dbReference type="ChEBI" id="CHEBI:140347"/>
        <dbReference type="EC" id="3.5.2.6"/>
    </reaction>
</comment>
<dbReference type="InterPro" id="IPR023650">
    <property type="entry name" value="Beta-lactam_class-A_AS"/>
</dbReference>
<dbReference type="PROSITE" id="PS00146">
    <property type="entry name" value="BETA_LACTAMASE_A"/>
    <property type="match status" value="1"/>
</dbReference>
<evidence type="ECO:0000256" key="7">
    <source>
        <dbReference type="SAM" id="SignalP"/>
    </source>
</evidence>
<organism evidence="9 10">
    <name type="scientific">Arenimonas soli</name>
    <dbReference type="NCBI Taxonomy" id="2269504"/>
    <lineage>
        <taxon>Bacteria</taxon>
        <taxon>Pseudomonadati</taxon>
        <taxon>Pseudomonadota</taxon>
        <taxon>Gammaproteobacteria</taxon>
        <taxon>Lysobacterales</taxon>
        <taxon>Lysobacteraceae</taxon>
        <taxon>Arenimonas</taxon>
    </lineage>
</organism>
<dbReference type="InterPro" id="IPR045155">
    <property type="entry name" value="Beta-lactam_cat"/>
</dbReference>
<evidence type="ECO:0000256" key="6">
    <source>
        <dbReference type="RuleBase" id="RU361140"/>
    </source>
</evidence>
<dbReference type="Proteomes" id="UP000623419">
    <property type="component" value="Unassembled WGS sequence"/>
</dbReference>
<feature type="signal peptide" evidence="7">
    <location>
        <begin position="1"/>
        <end position="25"/>
    </location>
</feature>
<evidence type="ECO:0000256" key="4">
    <source>
        <dbReference type="ARBA" id="ARBA00022801"/>
    </source>
</evidence>
<dbReference type="InterPro" id="IPR006311">
    <property type="entry name" value="TAT_signal"/>
</dbReference>
<dbReference type="EMBL" id="BMKC01000003">
    <property type="protein sequence ID" value="GGA83586.1"/>
    <property type="molecule type" value="Genomic_DNA"/>
</dbReference>
<dbReference type="PANTHER" id="PTHR35333">
    <property type="entry name" value="BETA-LACTAMASE"/>
    <property type="match status" value="1"/>
</dbReference>
<dbReference type="PRINTS" id="PR00118">
    <property type="entry name" value="BLACTAMASEA"/>
</dbReference>
<dbReference type="PANTHER" id="PTHR35333:SF3">
    <property type="entry name" value="BETA-LACTAMASE-TYPE TRANSPEPTIDASE FOLD CONTAINING PROTEIN"/>
    <property type="match status" value="1"/>
</dbReference>
<dbReference type="Gene3D" id="3.40.710.10">
    <property type="entry name" value="DD-peptidase/beta-lactamase superfamily"/>
    <property type="match status" value="1"/>
</dbReference>
<dbReference type="RefSeq" id="WP_188664207.1">
    <property type="nucleotide sequence ID" value="NZ_BMKC01000003.1"/>
</dbReference>
<dbReference type="EC" id="3.5.2.6" evidence="3 6"/>
<evidence type="ECO:0000256" key="5">
    <source>
        <dbReference type="ARBA" id="ARBA00023251"/>
    </source>
</evidence>
<keyword evidence="5 6" id="KW-0046">Antibiotic resistance</keyword>
<keyword evidence="7" id="KW-0732">Signal</keyword>
<proteinExistence type="inferred from homology"/>
<dbReference type="SUPFAM" id="SSF56601">
    <property type="entry name" value="beta-lactamase/transpeptidase-like"/>
    <property type="match status" value="1"/>
</dbReference>